<proteinExistence type="inferred from homology"/>
<name>A0A0Q3HRM1_9FLAO</name>
<evidence type="ECO:0000256" key="7">
    <source>
        <dbReference type="ARBA" id="ARBA00023004"/>
    </source>
</evidence>
<dbReference type="PANTHER" id="PTHR11601">
    <property type="entry name" value="CYSTEINE DESULFURYLASE FAMILY MEMBER"/>
    <property type="match status" value="1"/>
</dbReference>
<dbReference type="Gene3D" id="3.40.640.10">
    <property type="entry name" value="Type I PLP-dependent aspartate aminotransferase-like (Major domain)"/>
    <property type="match status" value="1"/>
</dbReference>
<comment type="cofactor">
    <cofactor evidence="1 10">
        <name>pyridoxal 5'-phosphate</name>
        <dbReference type="ChEBI" id="CHEBI:597326"/>
    </cofactor>
</comment>
<dbReference type="InterPro" id="IPR015422">
    <property type="entry name" value="PyrdxlP-dep_Trfase_small"/>
</dbReference>
<dbReference type="InterPro" id="IPR020578">
    <property type="entry name" value="Aminotrans_V_PyrdxlP_BS"/>
</dbReference>
<sequence>MMDNDFIYLDYNATTPVDPRVLEAMLPYFNQLYANSGSSHLFGLTVREAIENAAEDIAKLIGADSKEIIFTSGATESVNLALKGFKTDTGKSHIVTVTTEHKAVLDTCAQLEKGEFQVDYLNVDHLGNINLAELESLITEKTLMVCIMLVNNETGVIHPIKEIAEMAHRKGCCVFCDVTQAVGKIPVNVKELNIDLIAFSAHKFYGPKGIGALYIASAIKNKVQPQIQGGGQQNNLRSGTLNVPGIIGLGKAAELALLEMEQDAQKIKALRDHLENKLLKIPQTSINGDYSARIFNTTNICFEGIYSEDLILSLGNICVSSGSACNAVTTKPSHVLQAMGMSDRDALASIRFSIGKYTTLSEIETAVEKIEKTVLLLRNR</sequence>
<evidence type="ECO:0000256" key="6">
    <source>
        <dbReference type="ARBA" id="ARBA00022898"/>
    </source>
</evidence>
<keyword evidence="5" id="KW-0479">Metal-binding</keyword>
<dbReference type="InterPro" id="IPR000192">
    <property type="entry name" value="Aminotrans_V_dom"/>
</dbReference>
<evidence type="ECO:0000256" key="1">
    <source>
        <dbReference type="ARBA" id="ARBA00001933"/>
    </source>
</evidence>
<dbReference type="OrthoDB" id="9808002at2"/>
<keyword evidence="4 12" id="KW-0808">Transferase</keyword>
<dbReference type="GO" id="GO:0031071">
    <property type="term" value="F:cysteine desulfurase activity"/>
    <property type="evidence" value="ECO:0007669"/>
    <property type="project" value="UniProtKB-EC"/>
</dbReference>
<dbReference type="GO" id="GO:0051536">
    <property type="term" value="F:iron-sulfur cluster binding"/>
    <property type="evidence" value="ECO:0007669"/>
    <property type="project" value="UniProtKB-KW"/>
</dbReference>
<dbReference type="PROSITE" id="PS00595">
    <property type="entry name" value="AA_TRANSFER_CLASS_5"/>
    <property type="match status" value="1"/>
</dbReference>
<dbReference type="SUPFAM" id="SSF53383">
    <property type="entry name" value="PLP-dependent transferases"/>
    <property type="match status" value="1"/>
</dbReference>
<comment type="caution">
    <text evidence="12">The sequence shown here is derived from an EMBL/GenBank/DDBJ whole genome shotgun (WGS) entry which is preliminary data.</text>
</comment>
<comment type="similarity">
    <text evidence="2">Belongs to the class-V pyridoxal-phosphate-dependent aminotransferase family. NifS/IscS subfamily.</text>
</comment>
<dbReference type="RefSeq" id="WP_056015356.1">
    <property type="nucleotide sequence ID" value="NZ_LLYZ01000006.1"/>
</dbReference>
<evidence type="ECO:0000256" key="5">
    <source>
        <dbReference type="ARBA" id="ARBA00022723"/>
    </source>
</evidence>
<dbReference type="PIRSF" id="PIRSF005572">
    <property type="entry name" value="NifS"/>
    <property type="match status" value="1"/>
</dbReference>
<comment type="catalytic activity">
    <reaction evidence="9">
        <text>(sulfur carrier)-H + L-cysteine = (sulfur carrier)-SH + L-alanine</text>
        <dbReference type="Rhea" id="RHEA:43892"/>
        <dbReference type="Rhea" id="RHEA-COMP:14737"/>
        <dbReference type="Rhea" id="RHEA-COMP:14739"/>
        <dbReference type="ChEBI" id="CHEBI:29917"/>
        <dbReference type="ChEBI" id="CHEBI:35235"/>
        <dbReference type="ChEBI" id="CHEBI:57972"/>
        <dbReference type="ChEBI" id="CHEBI:64428"/>
        <dbReference type="EC" id="2.8.1.7"/>
    </reaction>
</comment>
<evidence type="ECO:0000256" key="4">
    <source>
        <dbReference type="ARBA" id="ARBA00022679"/>
    </source>
</evidence>
<protein>
    <recommendedName>
        <fullName evidence="3">cysteine desulfurase</fullName>
        <ecNumber evidence="3">2.8.1.7</ecNumber>
    </recommendedName>
</protein>
<evidence type="ECO:0000256" key="10">
    <source>
        <dbReference type="RuleBase" id="RU004504"/>
    </source>
</evidence>
<evidence type="ECO:0000256" key="3">
    <source>
        <dbReference type="ARBA" id="ARBA00012239"/>
    </source>
</evidence>
<gene>
    <name evidence="12" type="ORF">AR438_11805</name>
</gene>
<dbReference type="Pfam" id="PF00266">
    <property type="entry name" value="Aminotran_5"/>
    <property type="match status" value="1"/>
</dbReference>
<dbReference type="Proteomes" id="UP000051682">
    <property type="component" value="Unassembled WGS sequence"/>
</dbReference>
<dbReference type="EC" id="2.8.1.7" evidence="3"/>
<dbReference type="InterPro" id="IPR015421">
    <property type="entry name" value="PyrdxlP-dep_Trfase_major"/>
</dbReference>
<dbReference type="GO" id="GO:0046872">
    <property type="term" value="F:metal ion binding"/>
    <property type="evidence" value="ECO:0007669"/>
    <property type="project" value="UniProtKB-KW"/>
</dbReference>
<evidence type="ECO:0000256" key="2">
    <source>
        <dbReference type="ARBA" id="ARBA00006490"/>
    </source>
</evidence>
<dbReference type="STRING" id="452084.AR438_11805"/>
<evidence type="ECO:0000256" key="8">
    <source>
        <dbReference type="ARBA" id="ARBA00023014"/>
    </source>
</evidence>
<evidence type="ECO:0000313" key="13">
    <source>
        <dbReference type="Proteomes" id="UP000051682"/>
    </source>
</evidence>
<dbReference type="Gene3D" id="3.90.1150.10">
    <property type="entry name" value="Aspartate Aminotransferase, domain 1"/>
    <property type="match status" value="1"/>
</dbReference>
<keyword evidence="6" id="KW-0663">Pyridoxal phosphate</keyword>
<dbReference type="InterPro" id="IPR016454">
    <property type="entry name" value="Cysteine_dSase"/>
</dbReference>
<evidence type="ECO:0000259" key="11">
    <source>
        <dbReference type="Pfam" id="PF00266"/>
    </source>
</evidence>
<reference evidence="12 13" key="1">
    <citation type="submission" date="2015-10" db="EMBL/GenBank/DDBJ databases">
        <title>Chryseobacterium aquaticum genome.</title>
        <authorList>
            <person name="Newman J.D."/>
            <person name="Ferguson M.B."/>
            <person name="Miller J.R."/>
        </authorList>
    </citation>
    <scope>NUCLEOTIDE SEQUENCE [LARGE SCALE GENOMIC DNA]</scope>
    <source>
        <strain evidence="12 13">KCTC 12483</strain>
    </source>
</reference>
<dbReference type="InterPro" id="IPR015424">
    <property type="entry name" value="PyrdxlP-dep_Trfase"/>
</dbReference>
<evidence type="ECO:0000256" key="9">
    <source>
        <dbReference type="ARBA" id="ARBA00050776"/>
    </source>
</evidence>
<dbReference type="EMBL" id="LLYZ01000006">
    <property type="protein sequence ID" value="KQK25205.1"/>
    <property type="molecule type" value="Genomic_DNA"/>
</dbReference>
<keyword evidence="13" id="KW-1185">Reference proteome</keyword>
<organism evidence="12 13">
    <name type="scientific">Chryseobacterium aquaticum</name>
    <dbReference type="NCBI Taxonomy" id="452084"/>
    <lineage>
        <taxon>Bacteria</taxon>
        <taxon>Pseudomonadati</taxon>
        <taxon>Bacteroidota</taxon>
        <taxon>Flavobacteriia</taxon>
        <taxon>Flavobacteriales</taxon>
        <taxon>Weeksellaceae</taxon>
        <taxon>Chryseobacterium group</taxon>
        <taxon>Chryseobacterium</taxon>
    </lineage>
</organism>
<evidence type="ECO:0000313" key="12">
    <source>
        <dbReference type="EMBL" id="KQK25205.1"/>
    </source>
</evidence>
<dbReference type="AlphaFoldDB" id="A0A0Q3HRM1"/>
<accession>A0A0Q3HRM1</accession>
<feature type="domain" description="Aminotransferase class V" evidence="11">
    <location>
        <begin position="7"/>
        <end position="364"/>
    </location>
</feature>
<keyword evidence="7" id="KW-0408">Iron</keyword>
<dbReference type="PANTHER" id="PTHR11601:SF34">
    <property type="entry name" value="CYSTEINE DESULFURASE"/>
    <property type="match status" value="1"/>
</dbReference>
<keyword evidence="8" id="KW-0411">Iron-sulfur</keyword>